<evidence type="ECO:0000313" key="3">
    <source>
        <dbReference type="Proteomes" id="UP001501020"/>
    </source>
</evidence>
<organism evidence="2 3">
    <name type="scientific">Actinomadura napierensis</name>
    <dbReference type="NCBI Taxonomy" id="267854"/>
    <lineage>
        <taxon>Bacteria</taxon>
        <taxon>Bacillati</taxon>
        <taxon>Actinomycetota</taxon>
        <taxon>Actinomycetes</taxon>
        <taxon>Streptosporangiales</taxon>
        <taxon>Thermomonosporaceae</taxon>
        <taxon>Actinomadura</taxon>
    </lineage>
</organism>
<sequence length="142" mass="14611">MTAPLYTAEARVTGGRNGHGRTSDGRLDLTLRMPKEMGGDGEGVNPEQLFALGYASCFGSTLSVLGRRKGLAADDAVIDAKAMLIPSGGGPFKLGVELAVELPSLDGPQAAELARAAHRSCPYSSATRGNIDVAITVNGTPL</sequence>
<comment type="similarity">
    <text evidence="1">Belongs to the OsmC/Ohr family.</text>
</comment>
<name>A0ABN3A912_9ACTN</name>
<dbReference type="PANTHER" id="PTHR33797:SF2">
    <property type="entry name" value="ORGANIC HYDROPEROXIDE RESISTANCE PROTEIN-LIKE"/>
    <property type="match status" value="1"/>
</dbReference>
<dbReference type="EMBL" id="BAAAMR010000072">
    <property type="protein sequence ID" value="GAA2156488.1"/>
    <property type="molecule type" value="Genomic_DNA"/>
</dbReference>
<accession>A0ABN3A912</accession>
<evidence type="ECO:0000313" key="2">
    <source>
        <dbReference type="EMBL" id="GAA2156488.1"/>
    </source>
</evidence>
<dbReference type="Gene3D" id="2.20.25.10">
    <property type="match status" value="1"/>
</dbReference>
<dbReference type="Gene3D" id="3.30.300.20">
    <property type="match status" value="1"/>
</dbReference>
<dbReference type="PANTHER" id="PTHR33797">
    <property type="entry name" value="ORGANIC HYDROPEROXIDE RESISTANCE PROTEIN-LIKE"/>
    <property type="match status" value="1"/>
</dbReference>
<dbReference type="SUPFAM" id="SSF82784">
    <property type="entry name" value="OsmC-like"/>
    <property type="match status" value="1"/>
</dbReference>
<protein>
    <submittedName>
        <fullName evidence="2">Organic hydroperoxide resistance protein</fullName>
    </submittedName>
</protein>
<gene>
    <name evidence="2" type="ORF">GCM10009727_65240</name>
</gene>
<comment type="caution">
    <text evidence="2">The sequence shown here is derived from an EMBL/GenBank/DDBJ whole genome shotgun (WGS) entry which is preliminary data.</text>
</comment>
<proteinExistence type="inferred from homology"/>
<dbReference type="InterPro" id="IPR015946">
    <property type="entry name" value="KH_dom-like_a/b"/>
</dbReference>
<dbReference type="Pfam" id="PF02566">
    <property type="entry name" value="OsmC"/>
    <property type="match status" value="1"/>
</dbReference>
<dbReference type="InterPro" id="IPR003718">
    <property type="entry name" value="OsmC/Ohr_fam"/>
</dbReference>
<reference evidence="2 3" key="1">
    <citation type="journal article" date="2019" name="Int. J. Syst. Evol. Microbiol.">
        <title>The Global Catalogue of Microorganisms (GCM) 10K type strain sequencing project: providing services to taxonomists for standard genome sequencing and annotation.</title>
        <authorList>
            <consortium name="The Broad Institute Genomics Platform"/>
            <consortium name="The Broad Institute Genome Sequencing Center for Infectious Disease"/>
            <person name="Wu L."/>
            <person name="Ma J."/>
        </authorList>
    </citation>
    <scope>NUCLEOTIDE SEQUENCE [LARGE SCALE GENOMIC DNA]</scope>
    <source>
        <strain evidence="2 3">JCM 13850</strain>
    </source>
</reference>
<dbReference type="Proteomes" id="UP001501020">
    <property type="component" value="Unassembled WGS sequence"/>
</dbReference>
<keyword evidence="3" id="KW-1185">Reference proteome</keyword>
<dbReference type="NCBIfam" id="TIGR03561">
    <property type="entry name" value="organ_hyd_perox"/>
    <property type="match status" value="1"/>
</dbReference>
<evidence type="ECO:0000256" key="1">
    <source>
        <dbReference type="ARBA" id="ARBA00007378"/>
    </source>
</evidence>
<dbReference type="InterPro" id="IPR019953">
    <property type="entry name" value="OHR"/>
</dbReference>
<dbReference type="InterPro" id="IPR036102">
    <property type="entry name" value="OsmC/Ohrsf"/>
</dbReference>
<dbReference type="RefSeq" id="WP_344276033.1">
    <property type="nucleotide sequence ID" value="NZ_BAAAMR010000072.1"/>
</dbReference>